<accession>A0A3N1NEK3</accession>
<dbReference type="Proteomes" id="UP000273643">
    <property type="component" value="Unassembled WGS sequence"/>
</dbReference>
<evidence type="ECO:0000313" key="3">
    <source>
        <dbReference type="Proteomes" id="UP000273643"/>
    </source>
</evidence>
<keyword evidence="3" id="KW-1185">Reference proteome</keyword>
<dbReference type="AlphaFoldDB" id="A0A3N1NEK3"/>
<feature type="domain" description="DUF5666" evidence="1">
    <location>
        <begin position="396"/>
        <end position="449"/>
    </location>
</feature>
<dbReference type="PROSITE" id="PS51257">
    <property type="entry name" value="PROKAR_LIPOPROTEIN"/>
    <property type="match status" value="1"/>
</dbReference>
<protein>
    <recommendedName>
        <fullName evidence="1">DUF5666 domain-containing protein</fullName>
    </recommendedName>
</protein>
<sequence length="497" mass="52741">MKRLGVVSATLGALMMAGCLSDSSSVAGIEGTGSPTTVSGSVTAYGSVYVNGLHIEIDTADISVDGQPAGVDDITLGMVVDVELDQLQGQDAVAAAVRYNRTLRGPVDALVSSSDVRREIQILGQTVVVYDDVRFDGIAFDSLEPGAYLEVSGLVAAEGQWRATKVASADRGPLTAQGRVETWRADQQRFQLGEQSVDVSQAQVSGDLAEGDTVVVRGGERRGELWYPDRIELIEPAIPQEGGQWYQEGVIERFVSREAFEVNGIPVDASGARGLSDQVELGDGVRVMVSGTLRNDSLAAERVQVLRPGINRIRARVDAIDPDRGEVVLLGGRYQLTDLTAFENPAGRGNPREGVNLNSLRVGEWLELYAYYEGESQVVTRVQRQPGYVDTVALSGPVTAIDRDNRWLTVLGVTVAVAGADGEALFDELSLGDSVSVTGDASGSHVTARSLSRRDVPEDVRGCPPPLPGQCAAAAGQLPTAQSTTGAADAELLQFRF</sequence>
<evidence type="ECO:0000313" key="2">
    <source>
        <dbReference type="EMBL" id="ROQ18334.1"/>
    </source>
</evidence>
<feature type="domain" description="DUF5666" evidence="1">
    <location>
        <begin position="248"/>
        <end position="303"/>
    </location>
</feature>
<reference evidence="2 3" key="1">
    <citation type="submission" date="2018-11" db="EMBL/GenBank/DDBJ databases">
        <title>Genomic Encyclopedia of Type Strains, Phase IV (KMG-IV): sequencing the most valuable type-strain genomes for metagenomic binning, comparative biology and taxonomic classification.</title>
        <authorList>
            <person name="Goeker M."/>
        </authorList>
    </citation>
    <scope>NUCLEOTIDE SEQUENCE [LARGE SCALE GENOMIC DNA]</scope>
    <source>
        <strain evidence="2 3">DSM 16974</strain>
    </source>
</reference>
<dbReference type="Pfam" id="PF18914">
    <property type="entry name" value="DUF5666"/>
    <property type="match status" value="3"/>
</dbReference>
<dbReference type="EMBL" id="RJUK01000002">
    <property type="protein sequence ID" value="ROQ18334.1"/>
    <property type="molecule type" value="Genomic_DNA"/>
</dbReference>
<organism evidence="2 3">
    <name type="scientific">Marinimicrobium koreense</name>
    <dbReference type="NCBI Taxonomy" id="306545"/>
    <lineage>
        <taxon>Bacteria</taxon>
        <taxon>Pseudomonadati</taxon>
        <taxon>Pseudomonadota</taxon>
        <taxon>Gammaproteobacteria</taxon>
        <taxon>Cellvibrionales</taxon>
        <taxon>Cellvibrionaceae</taxon>
        <taxon>Marinimicrobium</taxon>
    </lineage>
</organism>
<dbReference type="OrthoDB" id="5622949at2"/>
<comment type="caution">
    <text evidence="2">The sequence shown here is derived from an EMBL/GenBank/DDBJ whole genome shotgun (WGS) entry which is preliminary data.</text>
</comment>
<dbReference type="RefSeq" id="WP_123638976.1">
    <property type="nucleotide sequence ID" value="NZ_RJUK01000002.1"/>
</dbReference>
<proteinExistence type="predicted"/>
<dbReference type="InterPro" id="IPR043724">
    <property type="entry name" value="DUF5666"/>
</dbReference>
<name>A0A3N1NEK3_9GAMM</name>
<evidence type="ECO:0000259" key="1">
    <source>
        <dbReference type="Pfam" id="PF18914"/>
    </source>
</evidence>
<gene>
    <name evidence="2" type="ORF">EDC38_2556</name>
</gene>
<feature type="domain" description="DUF5666" evidence="1">
    <location>
        <begin position="104"/>
        <end position="166"/>
    </location>
</feature>